<evidence type="ECO:0000256" key="1">
    <source>
        <dbReference type="ARBA" id="ARBA00008078"/>
    </source>
</evidence>
<dbReference type="HOGENOM" id="CLU_046429_0_0_1"/>
<evidence type="ECO:0000256" key="6">
    <source>
        <dbReference type="SAM" id="Phobius"/>
    </source>
</evidence>
<dbReference type="STRING" id="32264.T1JU62"/>
<organism evidence="8 9">
    <name type="scientific">Tetranychus urticae</name>
    <name type="common">Two-spotted spider mite</name>
    <dbReference type="NCBI Taxonomy" id="32264"/>
    <lineage>
        <taxon>Eukaryota</taxon>
        <taxon>Metazoa</taxon>
        <taxon>Ecdysozoa</taxon>
        <taxon>Arthropoda</taxon>
        <taxon>Chelicerata</taxon>
        <taxon>Arachnida</taxon>
        <taxon>Acari</taxon>
        <taxon>Acariformes</taxon>
        <taxon>Trombidiformes</taxon>
        <taxon>Prostigmata</taxon>
        <taxon>Eleutherengona</taxon>
        <taxon>Raphignathae</taxon>
        <taxon>Tetranychoidea</taxon>
        <taxon>Tetranychidae</taxon>
        <taxon>Tetranychus</taxon>
    </lineage>
</organism>
<keyword evidence="2 4" id="KW-0819">tRNA processing</keyword>
<reference evidence="8" key="2">
    <citation type="submission" date="2015-06" db="UniProtKB">
        <authorList>
            <consortium name="EnsemblMetazoa"/>
        </authorList>
    </citation>
    <scope>IDENTIFICATION</scope>
</reference>
<dbReference type="CDD" id="cd22363">
    <property type="entry name" value="tRNA-intron_lyase_C"/>
    <property type="match status" value="1"/>
</dbReference>
<dbReference type="Gene3D" id="3.40.1350.10">
    <property type="match status" value="1"/>
</dbReference>
<dbReference type="InterPro" id="IPR016589">
    <property type="entry name" value="tRNA_splic_SEN2"/>
</dbReference>
<name>T1JU62_TETUR</name>
<sequence>MSTFNKVPYIQSDRKARLHYVQVKEEKRLPYPIPLINSSGQVQYPLDNKIFSVVYFNCYINYGERCCEVKEECSMQALYYHGFFGKGSLSNNAPTAEVADIIRQRKKQKNAYICSQEASLDAAFPMHTANFTIIITISIIAIIIIISNRTNSYPINLSTYQESYALGCMTVTDSLNGSKLNLTQIWAKFCSLHCPTDKSEFAGYYAAYHYFRSKGWVVKSGTKFGCDFIIYKEGPAHYHAIFSAIVFILKSNQTIANKYKTRDWQFHSGWDRLSEGVSKKPIQCIVIIPEHLKDADLSDPRVIKSFEIRVSLRLKN</sequence>
<dbReference type="GO" id="GO:0000213">
    <property type="term" value="F:tRNA-intron lyase activity"/>
    <property type="evidence" value="ECO:0007669"/>
    <property type="project" value="UniProtKB-UniRule"/>
</dbReference>
<dbReference type="Proteomes" id="UP000015104">
    <property type="component" value="Unassembled WGS sequence"/>
</dbReference>
<dbReference type="InterPro" id="IPR011856">
    <property type="entry name" value="tRNA_endonuc-like_dom_sf"/>
</dbReference>
<dbReference type="EMBL" id="CAEY01000486">
    <property type="status" value="NOT_ANNOTATED_CDS"/>
    <property type="molecule type" value="Genomic_DNA"/>
</dbReference>
<protein>
    <recommendedName>
        <fullName evidence="4">tRNA-splicing endonuclease subunit Sen2</fullName>
        <ecNumber evidence="4">4.6.1.16</ecNumber>
    </recommendedName>
</protein>
<keyword evidence="3 4" id="KW-0456">Lyase</keyword>
<dbReference type="GO" id="GO:0000214">
    <property type="term" value="C:tRNA-intron endonuclease complex"/>
    <property type="evidence" value="ECO:0007669"/>
    <property type="project" value="UniProtKB-UniRule"/>
</dbReference>
<dbReference type="PANTHER" id="PTHR21227:SF0">
    <property type="entry name" value="TRNA-SPLICING ENDONUCLEASE SUBUNIT SEN2"/>
    <property type="match status" value="1"/>
</dbReference>
<feature type="transmembrane region" description="Helical" evidence="6">
    <location>
        <begin position="124"/>
        <end position="146"/>
    </location>
</feature>
<dbReference type="GO" id="GO:0003676">
    <property type="term" value="F:nucleic acid binding"/>
    <property type="evidence" value="ECO:0007669"/>
    <property type="project" value="InterPro"/>
</dbReference>
<dbReference type="PIRSF" id="PIRSF011789">
    <property type="entry name" value="tRNA_splic_SEN2"/>
    <property type="match status" value="1"/>
</dbReference>
<keyword evidence="6" id="KW-1133">Transmembrane helix</keyword>
<keyword evidence="9" id="KW-1185">Reference proteome</keyword>
<feature type="active site" evidence="5">
    <location>
        <position position="279"/>
    </location>
</feature>
<evidence type="ECO:0000256" key="5">
    <source>
        <dbReference type="PIRSR" id="PIRSR011789-1"/>
    </source>
</evidence>
<dbReference type="GO" id="GO:0000379">
    <property type="term" value="P:tRNA-type intron splice site recognition and cleavage"/>
    <property type="evidence" value="ECO:0007669"/>
    <property type="project" value="TreeGrafter"/>
</dbReference>
<keyword evidence="6" id="KW-0472">Membrane</keyword>
<dbReference type="AlphaFoldDB" id="T1JU62"/>
<evidence type="ECO:0000313" key="9">
    <source>
        <dbReference type="Proteomes" id="UP000015104"/>
    </source>
</evidence>
<dbReference type="InterPro" id="IPR036167">
    <property type="entry name" value="tRNA_intron_Endo_cat-like_sf"/>
</dbReference>
<keyword evidence="6" id="KW-0812">Transmembrane</keyword>
<feature type="active site" evidence="5">
    <location>
        <position position="239"/>
    </location>
</feature>
<dbReference type="EC" id="4.6.1.16" evidence="4"/>
<accession>T1JU62</accession>
<feature type="domain" description="tRNA intron endonuclease catalytic" evidence="7">
    <location>
        <begin position="201"/>
        <end position="286"/>
    </location>
</feature>
<reference evidence="9" key="1">
    <citation type="submission" date="2011-08" db="EMBL/GenBank/DDBJ databases">
        <authorList>
            <person name="Rombauts S."/>
        </authorList>
    </citation>
    <scope>NUCLEOTIDE SEQUENCE</scope>
    <source>
        <strain evidence="9">London</strain>
    </source>
</reference>
<comment type="function">
    <text evidence="4">Constitutes one of the two catalytic subunit of the tRNA-splicing endonuclease complex, a complex responsible for identification and cleavage of the splice sites in pre-tRNA. It cleaves pre-tRNA at the 5'- and 3'-splice sites to release the intron. The products are an intron and two tRNA half-molecules bearing 2',3'-cyclic phosphate and 5'-OH termini. There are no conserved sequences at the splice sites, but the intron is invariably located at the same site in the gene, placing the splice sites an invariant distance from the constant structural features of the tRNA body.</text>
</comment>
<evidence type="ECO:0000256" key="2">
    <source>
        <dbReference type="ARBA" id="ARBA00022694"/>
    </source>
</evidence>
<dbReference type="InterPro" id="IPR006677">
    <property type="entry name" value="tRNA_intron_Endonuc_cat-like"/>
</dbReference>
<dbReference type="PANTHER" id="PTHR21227">
    <property type="entry name" value="TRNA-SPLICING ENDONUCLEASE SUBUNIT SEN2"/>
    <property type="match status" value="1"/>
</dbReference>
<feature type="active site" evidence="5">
    <location>
        <position position="231"/>
    </location>
</feature>
<evidence type="ECO:0000259" key="7">
    <source>
        <dbReference type="Pfam" id="PF01974"/>
    </source>
</evidence>
<proteinExistence type="inferred from homology"/>
<dbReference type="eggNOG" id="KOG4685">
    <property type="taxonomic scope" value="Eukaryota"/>
</dbReference>
<dbReference type="Pfam" id="PF01974">
    <property type="entry name" value="tRNA_int_endo"/>
    <property type="match status" value="1"/>
</dbReference>
<evidence type="ECO:0000256" key="4">
    <source>
        <dbReference type="PIRNR" id="PIRNR011789"/>
    </source>
</evidence>
<dbReference type="GO" id="GO:0005737">
    <property type="term" value="C:cytoplasm"/>
    <property type="evidence" value="ECO:0007669"/>
    <property type="project" value="TreeGrafter"/>
</dbReference>
<evidence type="ECO:0000256" key="3">
    <source>
        <dbReference type="ARBA" id="ARBA00023239"/>
    </source>
</evidence>
<comment type="similarity">
    <text evidence="1 4">Belongs to the tRNA-intron endonuclease family.</text>
</comment>
<evidence type="ECO:0000313" key="8">
    <source>
        <dbReference type="EnsemblMetazoa" id="tetur01g16543.1"/>
    </source>
</evidence>
<dbReference type="InterPro" id="IPR006676">
    <property type="entry name" value="tRNA_splic"/>
</dbReference>
<dbReference type="SUPFAM" id="SSF53032">
    <property type="entry name" value="tRNA-intron endonuclease catalytic domain-like"/>
    <property type="match status" value="1"/>
</dbReference>
<dbReference type="EnsemblMetazoa" id="tetur01g16543.1">
    <property type="protein sequence ID" value="tetur01g16543.1"/>
    <property type="gene ID" value="tetur01g16543"/>
</dbReference>